<evidence type="ECO:0000256" key="2">
    <source>
        <dbReference type="ARBA" id="ARBA00007069"/>
    </source>
</evidence>
<feature type="transmembrane region" description="Helical" evidence="9">
    <location>
        <begin position="195"/>
        <end position="216"/>
    </location>
</feature>
<dbReference type="CDD" id="cd06261">
    <property type="entry name" value="TM_PBP2"/>
    <property type="match status" value="1"/>
</dbReference>
<comment type="similarity">
    <text evidence="2 10">Belongs to the binding-protein-dependent transport system permease family. CysTW subfamily.</text>
</comment>
<keyword evidence="6 9" id="KW-0812">Transmembrane</keyword>
<dbReference type="InterPro" id="IPR000515">
    <property type="entry name" value="MetI-like"/>
</dbReference>
<evidence type="ECO:0000256" key="4">
    <source>
        <dbReference type="ARBA" id="ARBA00022475"/>
    </source>
</evidence>
<dbReference type="PROSITE" id="PS50928">
    <property type="entry name" value="ABC_TM1"/>
    <property type="match status" value="1"/>
</dbReference>
<keyword evidence="7 9" id="KW-1133">Transmembrane helix</keyword>
<comment type="caution">
    <text evidence="12">The sequence shown here is derived from an EMBL/GenBank/DDBJ whole genome shotgun (WGS) entry which is preliminary data.</text>
</comment>
<keyword evidence="4 10" id="KW-1003">Cell membrane</keyword>
<dbReference type="InterPro" id="IPR035906">
    <property type="entry name" value="MetI-like_sf"/>
</dbReference>
<comment type="caution">
    <text evidence="10">Lacks conserved residue(s) required for the propagation of feature annotation.</text>
</comment>
<evidence type="ECO:0000256" key="6">
    <source>
        <dbReference type="ARBA" id="ARBA00022692"/>
    </source>
</evidence>
<dbReference type="Proteomes" id="UP000676456">
    <property type="component" value="Unassembled WGS sequence"/>
</dbReference>
<evidence type="ECO:0000313" key="13">
    <source>
        <dbReference type="Proteomes" id="UP000676456"/>
    </source>
</evidence>
<gene>
    <name evidence="12" type="primary">modB</name>
    <name evidence="12" type="ORF">KHA91_15075</name>
</gene>
<evidence type="ECO:0000259" key="11">
    <source>
        <dbReference type="PROSITE" id="PS50928"/>
    </source>
</evidence>
<dbReference type="NCBIfam" id="TIGR02141">
    <property type="entry name" value="modB_ABC"/>
    <property type="match status" value="1"/>
</dbReference>
<dbReference type="GO" id="GO:0005886">
    <property type="term" value="C:plasma membrane"/>
    <property type="evidence" value="ECO:0007669"/>
    <property type="project" value="UniProtKB-SubCell"/>
</dbReference>
<dbReference type="PANTHER" id="PTHR30183:SF3">
    <property type="entry name" value="MOLYBDENUM TRANSPORT SYSTEM PERMEASE PROTEIN MODB"/>
    <property type="match status" value="1"/>
</dbReference>
<keyword evidence="8 9" id="KW-0472">Membrane</keyword>
<comment type="subcellular location">
    <subcellularLocation>
        <location evidence="1 9">Cell membrane</location>
        <topology evidence="1 9">Multi-pass membrane protein</topology>
    </subcellularLocation>
</comment>
<dbReference type="Pfam" id="PF00528">
    <property type="entry name" value="BPD_transp_1"/>
    <property type="match status" value="1"/>
</dbReference>
<evidence type="ECO:0000256" key="9">
    <source>
        <dbReference type="RuleBase" id="RU363032"/>
    </source>
</evidence>
<dbReference type="GO" id="GO:0015098">
    <property type="term" value="F:molybdate ion transmembrane transporter activity"/>
    <property type="evidence" value="ECO:0007669"/>
    <property type="project" value="UniProtKB-UniRule"/>
</dbReference>
<protein>
    <recommendedName>
        <fullName evidence="10">Molybdenum transport system permease</fullName>
    </recommendedName>
</protein>
<evidence type="ECO:0000256" key="8">
    <source>
        <dbReference type="ARBA" id="ARBA00023136"/>
    </source>
</evidence>
<evidence type="ECO:0000256" key="5">
    <source>
        <dbReference type="ARBA" id="ARBA00022505"/>
    </source>
</evidence>
<sequence length="218" mass="23579">MATDFWSPIKLSLEVACISGLIVLVLGVLVARFMAQTEFKGKTIVETAILLPLVLSPSVIGFLLIFAFGKNSPFGQLIEWFFNKPVMFTWWAAVIASSVVAFPLMYQSAKTGFESVDKDIEEAALVDGAGHWLAFLHVTIPLSFKAIISGGILSFARALGEFGATLMFAGNIPGKTQTIPTAIYVAIESGNMKMAWLWVGCTILISIAMLMAVKLVKP</sequence>
<feature type="transmembrane region" description="Helical" evidence="9">
    <location>
        <begin position="88"/>
        <end position="106"/>
    </location>
</feature>
<dbReference type="EMBL" id="JAGYPN010000003">
    <property type="protein sequence ID" value="MBS4224064.1"/>
    <property type="molecule type" value="Genomic_DNA"/>
</dbReference>
<feature type="transmembrane region" description="Helical" evidence="9">
    <location>
        <begin position="47"/>
        <end position="68"/>
    </location>
</feature>
<dbReference type="AlphaFoldDB" id="A0A942UWD2"/>
<evidence type="ECO:0000256" key="3">
    <source>
        <dbReference type="ARBA" id="ARBA00022448"/>
    </source>
</evidence>
<evidence type="ECO:0000313" key="12">
    <source>
        <dbReference type="EMBL" id="MBS4224064.1"/>
    </source>
</evidence>
<evidence type="ECO:0000256" key="1">
    <source>
        <dbReference type="ARBA" id="ARBA00004651"/>
    </source>
</evidence>
<accession>A0A942UWD2</accession>
<name>A0A942UWD2_9BACI</name>
<comment type="function">
    <text evidence="10">Part of the binding-protein-dependent transport system for molybdenum; probably responsible for the translocation of the substrate across the membrane.</text>
</comment>
<organism evidence="12 13">
    <name type="scientific">Lederbergia citrea</name>
    <dbReference type="NCBI Taxonomy" id="2833581"/>
    <lineage>
        <taxon>Bacteria</taxon>
        <taxon>Bacillati</taxon>
        <taxon>Bacillota</taxon>
        <taxon>Bacilli</taxon>
        <taxon>Bacillales</taxon>
        <taxon>Bacillaceae</taxon>
        <taxon>Lederbergia</taxon>
    </lineage>
</organism>
<dbReference type="SUPFAM" id="SSF161098">
    <property type="entry name" value="MetI-like"/>
    <property type="match status" value="1"/>
</dbReference>
<keyword evidence="5 10" id="KW-0500">Molybdenum</keyword>
<keyword evidence="3 9" id="KW-0813">Transport</keyword>
<dbReference type="RefSeq" id="WP_213099115.1">
    <property type="nucleotide sequence ID" value="NZ_JAGYPN010000003.1"/>
</dbReference>
<proteinExistence type="inferred from homology"/>
<feature type="transmembrane region" description="Helical" evidence="9">
    <location>
        <begin position="12"/>
        <end position="35"/>
    </location>
</feature>
<feature type="domain" description="ABC transmembrane type-1" evidence="11">
    <location>
        <begin position="9"/>
        <end position="217"/>
    </location>
</feature>
<keyword evidence="13" id="KW-1185">Reference proteome</keyword>
<reference evidence="12 13" key="1">
    <citation type="submission" date="2021-05" db="EMBL/GenBank/DDBJ databases">
        <title>Novel Bacillus species.</title>
        <authorList>
            <person name="Liu G."/>
        </authorList>
    </citation>
    <scope>NUCLEOTIDE SEQUENCE [LARGE SCALE GENOMIC DNA]</scope>
    <source>
        <strain evidence="12 13">FJAT-49682</strain>
    </source>
</reference>
<dbReference type="PANTHER" id="PTHR30183">
    <property type="entry name" value="MOLYBDENUM TRANSPORT SYSTEM PERMEASE PROTEIN MODB"/>
    <property type="match status" value="1"/>
</dbReference>
<evidence type="ECO:0000256" key="7">
    <source>
        <dbReference type="ARBA" id="ARBA00022989"/>
    </source>
</evidence>
<dbReference type="Gene3D" id="1.10.3720.10">
    <property type="entry name" value="MetI-like"/>
    <property type="match status" value="1"/>
</dbReference>
<evidence type="ECO:0000256" key="10">
    <source>
        <dbReference type="RuleBase" id="RU365097"/>
    </source>
</evidence>
<dbReference type="InterPro" id="IPR011867">
    <property type="entry name" value="ModB_ABC"/>
</dbReference>